<feature type="region of interest" description="Disordered" evidence="1">
    <location>
        <begin position="231"/>
        <end position="254"/>
    </location>
</feature>
<comment type="caution">
    <text evidence="2">The sequence shown here is derived from an EMBL/GenBank/DDBJ whole genome shotgun (WGS) entry which is preliminary data.</text>
</comment>
<accession>A0A1H8BUG8</accession>
<dbReference type="RefSeq" id="WP_092107049.1">
    <property type="nucleotide sequence ID" value="NZ_FOCN01000002.1"/>
</dbReference>
<sequence length="254" mass="25476">MSNFYATSPASSADDSEFDGSSPAKTTKAAATHTANVAADQAANVGDTAAHAAGEVADVTKDEVGKVAAETKKQAKDLLTDARSQLTEQAGEQQARVAEGLRSISDELTQMAGASDADGVATDLVRQAASRAGSVATWLDDRDPGSLLDEVRSYARRKPGTFIALAAAAGILAGRLTRSVAAESADEAKKTSGDLADTTPRYAGAADAGVGLSGTGGAVGQAGIVGLTDTSGRTSVTAQPGLLGDDPDLAVPER</sequence>
<evidence type="ECO:0008006" key="4">
    <source>
        <dbReference type="Google" id="ProtNLM"/>
    </source>
</evidence>
<dbReference type="STRING" id="1424661.SAMN05216281_102109"/>
<name>A0A1H8BUG8_9MICO</name>
<feature type="region of interest" description="Disordered" evidence="1">
    <location>
        <begin position="1"/>
        <end position="33"/>
    </location>
</feature>
<feature type="compositionally biased region" description="Polar residues" evidence="1">
    <location>
        <begin position="1"/>
        <end position="13"/>
    </location>
</feature>
<keyword evidence="3" id="KW-1185">Reference proteome</keyword>
<evidence type="ECO:0000313" key="2">
    <source>
        <dbReference type="EMBL" id="TFB89135.1"/>
    </source>
</evidence>
<reference evidence="2 3" key="1">
    <citation type="submission" date="2019-03" db="EMBL/GenBank/DDBJ databases">
        <title>Genomics of glacier-inhabiting Cryobacterium strains.</title>
        <authorList>
            <person name="Liu Q."/>
            <person name="Xin Y.-H."/>
        </authorList>
    </citation>
    <scope>NUCLEOTIDE SEQUENCE [LARGE SCALE GENOMIC DNA]</scope>
    <source>
        <strain evidence="2 3">Hh15</strain>
    </source>
</reference>
<evidence type="ECO:0000313" key="3">
    <source>
        <dbReference type="Proteomes" id="UP000297654"/>
    </source>
</evidence>
<gene>
    <name evidence="2" type="ORF">E3O10_09585</name>
</gene>
<dbReference type="Proteomes" id="UP000297654">
    <property type="component" value="Unassembled WGS sequence"/>
</dbReference>
<proteinExistence type="predicted"/>
<dbReference type="OrthoDB" id="4578793at2"/>
<dbReference type="EMBL" id="SOFF01000030">
    <property type="protein sequence ID" value="TFB89135.1"/>
    <property type="molecule type" value="Genomic_DNA"/>
</dbReference>
<dbReference type="AlphaFoldDB" id="A0A1H8BUG8"/>
<protein>
    <recommendedName>
        <fullName evidence="4">DUF3618 domain-containing protein</fullName>
    </recommendedName>
</protein>
<feature type="compositionally biased region" description="Low complexity" evidence="1">
    <location>
        <begin position="24"/>
        <end position="33"/>
    </location>
</feature>
<evidence type="ECO:0000256" key="1">
    <source>
        <dbReference type="SAM" id="MobiDB-lite"/>
    </source>
</evidence>
<organism evidence="2 3">
    <name type="scientific">Cryobacterium luteum</name>
    <dbReference type="NCBI Taxonomy" id="1424661"/>
    <lineage>
        <taxon>Bacteria</taxon>
        <taxon>Bacillati</taxon>
        <taxon>Actinomycetota</taxon>
        <taxon>Actinomycetes</taxon>
        <taxon>Micrococcales</taxon>
        <taxon>Microbacteriaceae</taxon>
        <taxon>Cryobacterium</taxon>
    </lineage>
</organism>